<dbReference type="InterPro" id="IPR002925">
    <property type="entry name" value="Dienelactn_hydro"/>
</dbReference>
<dbReference type="GO" id="GO:0016787">
    <property type="term" value="F:hydrolase activity"/>
    <property type="evidence" value="ECO:0007669"/>
    <property type="project" value="UniProtKB-KW"/>
</dbReference>
<dbReference type="SUPFAM" id="SSF53474">
    <property type="entry name" value="alpha/beta-Hydrolases"/>
    <property type="match status" value="1"/>
</dbReference>
<dbReference type="Gene3D" id="3.40.50.1820">
    <property type="entry name" value="alpha/beta hydrolase"/>
    <property type="match status" value="1"/>
</dbReference>
<accession>A0AA41E6H4</accession>
<keyword evidence="2" id="KW-0378">Hydrolase</keyword>
<dbReference type="Pfam" id="PF01738">
    <property type="entry name" value="DLH"/>
    <property type="match status" value="1"/>
</dbReference>
<dbReference type="PANTHER" id="PTHR22946:SF0">
    <property type="entry name" value="DIENELACTONE HYDROLASE DOMAIN-CONTAINING PROTEIN"/>
    <property type="match status" value="1"/>
</dbReference>
<reference evidence="2" key="1">
    <citation type="submission" date="2021-04" db="EMBL/GenBank/DDBJ databases">
        <title>A collection of bacterial strains from the Burkholderia cepacia Research Laboratory and Repository.</title>
        <authorList>
            <person name="Lipuma J."/>
            <person name="Spilker T."/>
        </authorList>
    </citation>
    <scope>NUCLEOTIDE SEQUENCE</scope>
    <source>
        <strain evidence="2">AU36012</strain>
    </source>
</reference>
<gene>
    <name evidence="2" type="ORF">KDW93_10450</name>
</gene>
<protein>
    <submittedName>
        <fullName evidence="2">Dienelactone hydrolase family protein</fullName>
    </submittedName>
</protein>
<evidence type="ECO:0000313" key="3">
    <source>
        <dbReference type="Proteomes" id="UP000682266"/>
    </source>
</evidence>
<dbReference type="PANTHER" id="PTHR22946">
    <property type="entry name" value="DIENELACTONE HYDROLASE DOMAIN-CONTAINING PROTEIN-RELATED"/>
    <property type="match status" value="1"/>
</dbReference>
<dbReference type="Proteomes" id="UP000682266">
    <property type="component" value="Unassembled WGS sequence"/>
</dbReference>
<comment type="caution">
    <text evidence="2">The sequence shown here is derived from an EMBL/GenBank/DDBJ whole genome shotgun (WGS) entry which is preliminary data.</text>
</comment>
<dbReference type="EMBL" id="JAGSVG010000007">
    <property type="protein sequence ID" value="MBR8129392.1"/>
    <property type="molecule type" value="Genomic_DNA"/>
</dbReference>
<organism evidence="2 3">
    <name type="scientific">Burkholderia ambifaria</name>
    <dbReference type="NCBI Taxonomy" id="152480"/>
    <lineage>
        <taxon>Bacteria</taxon>
        <taxon>Pseudomonadati</taxon>
        <taxon>Pseudomonadota</taxon>
        <taxon>Betaproteobacteria</taxon>
        <taxon>Burkholderiales</taxon>
        <taxon>Burkholderiaceae</taxon>
        <taxon>Burkholderia</taxon>
        <taxon>Burkholderia cepacia complex</taxon>
    </lineage>
</organism>
<dbReference type="RefSeq" id="WP_105788806.1">
    <property type="nucleotide sequence ID" value="NZ_CADESO010000001.1"/>
</dbReference>
<evidence type="ECO:0000259" key="1">
    <source>
        <dbReference type="Pfam" id="PF01738"/>
    </source>
</evidence>
<dbReference type="InterPro" id="IPR050261">
    <property type="entry name" value="FrsA_esterase"/>
</dbReference>
<sequence>MPPSISAIDTFDIDVDGIVHDVHRHDDARLEETRARILMFPDFEGTASSGAARLAAEYCRACGAEVLLTDFYGKTRKPDGYDHRADSVIRHARARPLETRRRLTGILAALEPHWHARGPLVTLGFCFGGSLAFELARADRAVAAAVSIHGDPSTQASVSAGATDAEFTMIHGGSDPLISSESISSFTQEATAAQLRWQLIVLGHARHSFTKREMGGSNWAMRYDARADEMARAHAAAIVDLHVREAR</sequence>
<evidence type="ECO:0000313" key="2">
    <source>
        <dbReference type="EMBL" id="MBR8129392.1"/>
    </source>
</evidence>
<proteinExistence type="predicted"/>
<dbReference type="AlphaFoldDB" id="A0AA41E6H4"/>
<feature type="domain" description="Dienelactone hydrolase" evidence="1">
    <location>
        <begin position="37"/>
        <end position="233"/>
    </location>
</feature>
<name>A0AA41E6H4_9BURK</name>
<dbReference type="InterPro" id="IPR029058">
    <property type="entry name" value="AB_hydrolase_fold"/>
</dbReference>